<keyword evidence="8" id="KW-1185">Reference proteome</keyword>
<evidence type="ECO:0000256" key="4">
    <source>
        <dbReference type="ARBA" id="ARBA00022989"/>
    </source>
</evidence>
<feature type="transmembrane region" description="Helical" evidence="7">
    <location>
        <begin position="446"/>
        <end position="463"/>
    </location>
</feature>
<dbReference type="GO" id="GO:0036064">
    <property type="term" value="C:ciliary basal body"/>
    <property type="evidence" value="ECO:0007669"/>
    <property type="project" value="TreeGrafter"/>
</dbReference>
<name>A0A7E4UVD0_PANRE</name>
<keyword evidence="5 7" id="KW-0472">Membrane</keyword>
<dbReference type="WBParaSite" id="Pan_g13323.t1">
    <property type="protein sequence ID" value="Pan_g13323.t1"/>
    <property type="gene ID" value="Pan_g13323"/>
</dbReference>
<evidence type="ECO:0000256" key="7">
    <source>
        <dbReference type="SAM" id="Phobius"/>
    </source>
</evidence>
<evidence type="ECO:0000313" key="9">
    <source>
        <dbReference type="WBParaSite" id="Pan_g13323.t1"/>
    </source>
</evidence>
<evidence type="ECO:0000256" key="6">
    <source>
        <dbReference type="SAM" id="MobiDB-lite"/>
    </source>
</evidence>
<evidence type="ECO:0000256" key="1">
    <source>
        <dbReference type="ARBA" id="ARBA00004141"/>
    </source>
</evidence>
<proteinExistence type="inferred from homology"/>
<feature type="compositionally biased region" description="Basic and acidic residues" evidence="6">
    <location>
        <begin position="1"/>
        <end position="15"/>
    </location>
</feature>
<feature type="compositionally biased region" description="Low complexity" evidence="6">
    <location>
        <begin position="16"/>
        <end position="27"/>
    </location>
</feature>
<evidence type="ECO:0000313" key="8">
    <source>
        <dbReference type="Proteomes" id="UP000492821"/>
    </source>
</evidence>
<dbReference type="GO" id="GO:0045724">
    <property type="term" value="P:positive regulation of cilium assembly"/>
    <property type="evidence" value="ECO:0007669"/>
    <property type="project" value="TreeGrafter"/>
</dbReference>
<feature type="region of interest" description="Disordered" evidence="6">
    <location>
        <begin position="624"/>
        <end position="661"/>
    </location>
</feature>
<reference evidence="8" key="1">
    <citation type="journal article" date="2013" name="Genetics">
        <title>The draft genome and transcriptome of Panagrellus redivivus are shaped by the harsh demands of a free-living lifestyle.</title>
        <authorList>
            <person name="Srinivasan J."/>
            <person name="Dillman A.R."/>
            <person name="Macchietto M.G."/>
            <person name="Heikkinen L."/>
            <person name="Lakso M."/>
            <person name="Fracchia K.M."/>
            <person name="Antoshechkin I."/>
            <person name="Mortazavi A."/>
            <person name="Wong G."/>
            <person name="Sternberg P.W."/>
        </authorList>
    </citation>
    <scope>NUCLEOTIDE SEQUENCE [LARGE SCALE GENOMIC DNA]</scope>
    <source>
        <strain evidence="8">MT8872</strain>
    </source>
</reference>
<dbReference type="Proteomes" id="UP000492821">
    <property type="component" value="Unassembled WGS sequence"/>
</dbReference>
<comment type="subcellular location">
    <subcellularLocation>
        <location evidence="1">Membrane</location>
        <topology evidence="1">Multi-pass membrane protein</topology>
    </subcellularLocation>
</comment>
<dbReference type="GO" id="GO:0005789">
    <property type="term" value="C:endoplasmic reticulum membrane"/>
    <property type="evidence" value="ECO:0007669"/>
    <property type="project" value="TreeGrafter"/>
</dbReference>
<dbReference type="AlphaFoldDB" id="A0A7E4UVD0"/>
<keyword evidence="3 7" id="KW-0812">Transmembrane</keyword>
<evidence type="ECO:0000256" key="5">
    <source>
        <dbReference type="ARBA" id="ARBA00023136"/>
    </source>
</evidence>
<dbReference type="PANTHER" id="PTHR13317:SF4">
    <property type="entry name" value="TRANSMEMBRANE ANTERIOR POSTERIOR TRANSFORMATION PROTEIN 1 HOMOLOG"/>
    <property type="match status" value="1"/>
</dbReference>
<feature type="region of interest" description="Disordered" evidence="6">
    <location>
        <begin position="1"/>
        <end position="73"/>
    </location>
</feature>
<accession>A0A7E4UVD0</accession>
<feature type="transmembrane region" description="Helical" evidence="7">
    <location>
        <begin position="475"/>
        <end position="496"/>
    </location>
</feature>
<dbReference type="InterPro" id="IPR008010">
    <property type="entry name" value="Tatp1"/>
</dbReference>
<comment type="similarity">
    <text evidence="2">Belongs to the TAPT1 family.</text>
</comment>
<organism evidence="8 9">
    <name type="scientific">Panagrellus redivivus</name>
    <name type="common">Microworm</name>
    <dbReference type="NCBI Taxonomy" id="6233"/>
    <lineage>
        <taxon>Eukaryota</taxon>
        <taxon>Metazoa</taxon>
        <taxon>Ecdysozoa</taxon>
        <taxon>Nematoda</taxon>
        <taxon>Chromadorea</taxon>
        <taxon>Rhabditida</taxon>
        <taxon>Tylenchina</taxon>
        <taxon>Panagrolaimomorpha</taxon>
        <taxon>Panagrolaimoidea</taxon>
        <taxon>Panagrolaimidae</taxon>
        <taxon>Panagrellus</taxon>
    </lineage>
</organism>
<sequence length="683" mass="77274">MLQRRRSEDSLERLLSESAPAAAPSTLDLDEPKPTLRRRRPPSRENSTVPPPVPETPTSSLINGESGSPLKRKNSSIAIDQELKLNIDLDDQTAKTLRRASKQLNNEVVASSERLLAPVRKNLWDVLWMELTRGYSLDHDQDRYDEKRRNVYKFMRLPIELEKFLFFGFLQCLDAFCYVFTILPLRCFITLFGCIFRVKKWTHANMCDFLKLSIIIICSIIMQFVDTSRIYHVVRSQGVMKLYIMYNMLEVADKLFSSFGQDTLDSLMWTASESGSKSKLLRTVGHFIFAIIYASLHAFLVLLQATTLNVAFNTQSQSLLTILISNNFVELKGSVFKKFAKPNLFQMACSDARERFHLLIMLVFVILRNMTANHWTIEHLYELGPDLLMVIMSEVIVDGLKHAFITKFNDINAEVYQDFKITLAFDVSKGLEDNAFSDFADQVSRRMGFIPIPISIMLIRTVIQSIDFTSPMATTFIVLTWLFLLAVKIVNGAYLYSKSINYITQYKRLQEEMLVRSKLLASKCKSAPSSPRLSLVDFSDVLTQAKSGGGATYSDFVLQYHDLAPLRNEFAALSIGDDSPTPRRSISMVDFSFAAKSSRDVAVPPPISEIDELTDNTEISSTATAIGNEISSKETTATSRSQQSPRRKVVPPPQPMTPARDVLDEVQAFKLLDNVEPVTDIQS</sequence>
<dbReference type="Pfam" id="PF05346">
    <property type="entry name" value="DUF747"/>
    <property type="match status" value="1"/>
</dbReference>
<protein>
    <submittedName>
        <fullName evidence="9">DUF747-domain-containing protein</fullName>
    </submittedName>
</protein>
<feature type="compositionally biased region" description="Polar residues" evidence="6">
    <location>
        <begin position="624"/>
        <end position="644"/>
    </location>
</feature>
<keyword evidence="4 7" id="KW-1133">Transmembrane helix</keyword>
<feature type="transmembrane region" description="Helical" evidence="7">
    <location>
        <begin position="164"/>
        <end position="192"/>
    </location>
</feature>
<reference evidence="9" key="2">
    <citation type="submission" date="2020-10" db="UniProtKB">
        <authorList>
            <consortium name="WormBaseParasite"/>
        </authorList>
    </citation>
    <scope>IDENTIFICATION</scope>
</reference>
<dbReference type="PANTHER" id="PTHR13317">
    <property type="entry name" value="TRANSMEMBRANE ANTERIOR POSTERIOR TRANSFORMATION PROTEIN 1 HOMOLOG"/>
    <property type="match status" value="1"/>
</dbReference>
<feature type="transmembrane region" description="Helical" evidence="7">
    <location>
        <begin position="284"/>
        <end position="305"/>
    </location>
</feature>
<feature type="transmembrane region" description="Helical" evidence="7">
    <location>
        <begin position="212"/>
        <end position="231"/>
    </location>
</feature>
<evidence type="ECO:0000256" key="3">
    <source>
        <dbReference type="ARBA" id="ARBA00022692"/>
    </source>
</evidence>
<evidence type="ECO:0000256" key="2">
    <source>
        <dbReference type="ARBA" id="ARBA00008803"/>
    </source>
</evidence>